<dbReference type="EMBL" id="BMII01000010">
    <property type="protein sequence ID" value="GGB55291.1"/>
    <property type="molecule type" value="Genomic_DNA"/>
</dbReference>
<keyword evidence="2" id="KW-1185">Reference proteome</keyword>
<protein>
    <submittedName>
        <fullName evidence="1">Uncharacterized protein</fullName>
    </submittedName>
</protein>
<evidence type="ECO:0000313" key="1">
    <source>
        <dbReference type="EMBL" id="GGB55291.1"/>
    </source>
</evidence>
<gene>
    <name evidence="1" type="ORF">GCM10011607_14830</name>
</gene>
<comment type="caution">
    <text evidence="1">The sequence shown here is derived from an EMBL/GenBank/DDBJ whole genome shotgun (WGS) entry which is preliminary data.</text>
</comment>
<dbReference type="Proteomes" id="UP000617555">
    <property type="component" value="Unassembled WGS sequence"/>
</dbReference>
<proteinExistence type="predicted"/>
<sequence>MLWFTLKALDKLYVIISAYIQMFNWLLKYHSCLCCIYVDIFSGDNWGCDYKYCSELRHKGSPNTG</sequence>
<reference evidence="2" key="1">
    <citation type="journal article" date="2019" name="Int. J. Syst. Evol. Microbiol.">
        <title>The Global Catalogue of Microorganisms (GCM) 10K type strain sequencing project: providing services to taxonomists for standard genome sequencing and annotation.</title>
        <authorList>
            <consortium name="The Broad Institute Genomics Platform"/>
            <consortium name="The Broad Institute Genome Sequencing Center for Infectious Disease"/>
            <person name="Wu L."/>
            <person name="Ma J."/>
        </authorList>
    </citation>
    <scope>NUCLEOTIDE SEQUENCE [LARGE SCALE GENOMIC DNA]</scope>
    <source>
        <strain evidence="2">CGMCC 1.15339</strain>
    </source>
</reference>
<accession>A0ABQ1IZR6</accession>
<evidence type="ECO:0000313" key="2">
    <source>
        <dbReference type="Proteomes" id="UP000617555"/>
    </source>
</evidence>
<organism evidence="1 2">
    <name type="scientific">Shewanella inventionis</name>
    <dbReference type="NCBI Taxonomy" id="1738770"/>
    <lineage>
        <taxon>Bacteria</taxon>
        <taxon>Pseudomonadati</taxon>
        <taxon>Pseudomonadota</taxon>
        <taxon>Gammaproteobacteria</taxon>
        <taxon>Alteromonadales</taxon>
        <taxon>Shewanellaceae</taxon>
        <taxon>Shewanella</taxon>
    </lineage>
</organism>
<name>A0ABQ1IZR6_9GAMM</name>